<keyword evidence="2" id="KW-0732">Signal</keyword>
<gene>
    <name evidence="3" type="ORF">B0H67DRAFT_210997</name>
</gene>
<feature type="region of interest" description="Disordered" evidence="1">
    <location>
        <begin position="180"/>
        <end position="203"/>
    </location>
</feature>
<dbReference type="EMBL" id="JAUKUA010000003">
    <property type="protein sequence ID" value="KAK0721019.1"/>
    <property type="molecule type" value="Genomic_DNA"/>
</dbReference>
<organism evidence="3 4">
    <name type="scientific">Lasiosphaeris hirsuta</name>
    <dbReference type="NCBI Taxonomy" id="260670"/>
    <lineage>
        <taxon>Eukaryota</taxon>
        <taxon>Fungi</taxon>
        <taxon>Dikarya</taxon>
        <taxon>Ascomycota</taxon>
        <taxon>Pezizomycotina</taxon>
        <taxon>Sordariomycetes</taxon>
        <taxon>Sordariomycetidae</taxon>
        <taxon>Sordariales</taxon>
        <taxon>Lasiosphaeriaceae</taxon>
        <taxon>Lasiosphaeris</taxon>
    </lineage>
</organism>
<feature type="chain" id="PRO_5041289314" description="Secreted protein" evidence="2">
    <location>
        <begin position="28"/>
        <end position="237"/>
    </location>
</feature>
<evidence type="ECO:0000313" key="3">
    <source>
        <dbReference type="EMBL" id="KAK0721019.1"/>
    </source>
</evidence>
<dbReference type="Proteomes" id="UP001172102">
    <property type="component" value="Unassembled WGS sequence"/>
</dbReference>
<dbReference type="AlphaFoldDB" id="A0AA40AS88"/>
<name>A0AA40AS88_9PEZI</name>
<feature type="signal peptide" evidence="2">
    <location>
        <begin position="1"/>
        <end position="27"/>
    </location>
</feature>
<proteinExistence type="predicted"/>
<accession>A0AA40AS88</accession>
<evidence type="ECO:0000313" key="4">
    <source>
        <dbReference type="Proteomes" id="UP001172102"/>
    </source>
</evidence>
<protein>
    <recommendedName>
        <fullName evidence="5">Secreted protein</fullName>
    </recommendedName>
</protein>
<evidence type="ECO:0000256" key="2">
    <source>
        <dbReference type="SAM" id="SignalP"/>
    </source>
</evidence>
<reference evidence="3" key="1">
    <citation type="submission" date="2023-06" db="EMBL/GenBank/DDBJ databases">
        <title>Genome-scale phylogeny and comparative genomics of the fungal order Sordariales.</title>
        <authorList>
            <consortium name="Lawrence Berkeley National Laboratory"/>
            <person name="Hensen N."/>
            <person name="Bonometti L."/>
            <person name="Westerberg I."/>
            <person name="Brannstrom I.O."/>
            <person name="Guillou S."/>
            <person name="Cros-Aarteil S."/>
            <person name="Calhoun S."/>
            <person name="Haridas S."/>
            <person name="Kuo A."/>
            <person name="Mondo S."/>
            <person name="Pangilinan J."/>
            <person name="Riley R."/>
            <person name="Labutti K."/>
            <person name="Andreopoulos B."/>
            <person name="Lipzen A."/>
            <person name="Chen C."/>
            <person name="Yanf M."/>
            <person name="Daum C."/>
            <person name="Ng V."/>
            <person name="Clum A."/>
            <person name="Steindorff A."/>
            <person name="Ohm R."/>
            <person name="Martin F."/>
            <person name="Silar P."/>
            <person name="Natvig D."/>
            <person name="Lalanne C."/>
            <person name="Gautier V."/>
            <person name="Ament-Velasquez S.L."/>
            <person name="Kruys A."/>
            <person name="Hutchinson M.I."/>
            <person name="Powell A.J."/>
            <person name="Barry K."/>
            <person name="Miller A.N."/>
            <person name="Grigoriev I.V."/>
            <person name="Debuchy R."/>
            <person name="Gladieux P."/>
            <person name="Thoren M.H."/>
            <person name="Johannesson H."/>
        </authorList>
    </citation>
    <scope>NUCLEOTIDE SEQUENCE</scope>
    <source>
        <strain evidence="3">SMH4607-1</strain>
    </source>
</reference>
<evidence type="ECO:0008006" key="5">
    <source>
        <dbReference type="Google" id="ProtNLM"/>
    </source>
</evidence>
<keyword evidence="4" id="KW-1185">Reference proteome</keyword>
<comment type="caution">
    <text evidence="3">The sequence shown here is derived from an EMBL/GenBank/DDBJ whole genome shotgun (WGS) entry which is preliminary data.</text>
</comment>
<sequence length="237" mass="26260">MASWAGLGAVLTSLVPVPWFWVSTVSAKMPPSGVATKTESRMPVKPFLHLELPSENAPIPKFSLWSCLSIGPSETCQNSPSVFHSRYETWQSRSRWRPQIFRTKIPFGFHLLFHQPAPRNNPFFSDSVQTTPRPLTPSTTPRCHSKLRRLNLPQALRSGPISANHNRSVPQCLTWPAKDPAPRCSSGPAKTSTAIRSVGGTRSPLRRSLRLTANPSSVAAGRSKPRLRLQPIDVLCR</sequence>
<evidence type="ECO:0000256" key="1">
    <source>
        <dbReference type="SAM" id="MobiDB-lite"/>
    </source>
</evidence>